<dbReference type="OrthoDB" id="2082444at2"/>
<accession>D9QQ65</accession>
<dbReference type="Pfam" id="PF26595">
    <property type="entry name" value="A_ENA"/>
    <property type="match status" value="1"/>
</dbReference>
<dbReference type="HOGENOM" id="CLU_1544285_0_0_9"/>
<dbReference type="AlphaFoldDB" id="D9QQ65"/>
<evidence type="ECO:0000313" key="1">
    <source>
        <dbReference type="EMBL" id="ADL12656.1"/>
    </source>
</evidence>
<gene>
    <name evidence="1" type="ordered locus">Acear_1134</name>
</gene>
<dbReference type="RefSeq" id="WP_013278102.1">
    <property type="nucleotide sequence ID" value="NC_014378.1"/>
</dbReference>
<dbReference type="Proteomes" id="UP000001661">
    <property type="component" value="Chromosome"/>
</dbReference>
<reference evidence="1 2" key="1">
    <citation type="journal article" date="2010" name="Stand. Genomic Sci.">
        <title>Complete genome sequence of Acetohalobium arabaticum type strain (Z-7288).</title>
        <authorList>
            <person name="Sikorski J."/>
            <person name="Lapidus A."/>
            <person name="Chertkov O."/>
            <person name="Lucas S."/>
            <person name="Copeland A."/>
            <person name="Glavina Del Rio T."/>
            <person name="Nolan M."/>
            <person name="Tice H."/>
            <person name="Cheng J.F."/>
            <person name="Han C."/>
            <person name="Brambilla E."/>
            <person name="Pitluck S."/>
            <person name="Liolios K."/>
            <person name="Ivanova N."/>
            <person name="Mavromatis K."/>
            <person name="Mikhailova N."/>
            <person name="Pati A."/>
            <person name="Bruce D."/>
            <person name="Detter C."/>
            <person name="Tapia R."/>
            <person name="Goodwin L."/>
            <person name="Chen A."/>
            <person name="Palaniappan K."/>
            <person name="Land M."/>
            <person name="Hauser L."/>
            <person name="Chang Y.J."/>
            <person name="Jeffries C.D."/>
            <person name="Rohde M."/>
            <person name="Goker M."/>
            <person name="Spring S."/>
            <person name="Woyke T."/>
            <person name="Bristow J."/>
            <person name="Eisen J.A."/>
            <person name="Markowitz V."/>
            <person name="Hugenholtz P."/>
            <person name="Kyrpides N.C."/>
            <person name="Klenk H.P."/>
        </authorList>
    </citation>
    <scope>NUCLEOTIDE SEQUENCE [LARGE SCALE GENOMIC DNA]</scope>
    <source>
        <strain evidence="2">ATCC 49924 / DSM 5501 / Z-7288</strain>
    </source>
</reference>
<name>D9QQ65_ACEAZ</name>
<keyword evidence="2" id="KW-1185">Reference proteome</keyword>
<proteinExistence type="predicted"/>
<evidence type="ECO:0000313" key="2">
    <source>
        <dbReference type="Proteomes" id="UP000001661"/>
    </source>
</evidence>
<protein>
    <submittedName>
        <fullName evidence="1">Uncharacterized protein</fullName>
    </submittedName>
</protein>
<dbReference type="EMBL" id="CP002105">
    <property type="protein sequence ID" value="ADL12656.1"/>
    <property type="molecule type" value="Genomic_DNA"/>
</dbReference>
<dbReference type="STRING" id="574087.Acear_1134"/>
<dbReference type="KEGG" id="aar:Acear_1134"/>
<dbReference type="InterPro" id="IPR058705">
    <property type="entry name" value="A_ENA"/>
</dbReference>
<sequence length="173" mass="20178">MSDLQRSSQEEALVDIVESIVSKQNSVGYFINAEVEKIQSFSDQSDTSLDEIIDFHTEVASNIKNTMKLQMLLQFKLEEILEKKNWISQKAGETKAKKSKVLIDLLEAVIFVESVIENFLQIELKVRKKVVQKYNFLPNKVNDFMRIMDLIINNGKRIQKELEFEIKMLENYL</sequence>
<organism evidence="1 2">
    <name type="scientific">Acetohalobium arabaticum (strain ATCC 49924 / DSM 5501 / Z-7288)</name>
    <dbReference type="NCBI Taxonomy" id="574087"/>
    <lineage>
        <taxon>Bacteria</taxon>
        <taxon>Bacillati</taxon>
        <taxon>Bacillota</taxon>
        <taxon>Clostridia</taxon>
        <taxon>Halanaerobiales</taxon>
        <taxon>Halobacteroidaceae</taxon>
        <taxon>Acetohalobium</taxon>
    </lineage>
</organism>